<dbReference type="GO" id="GO:0030170">
    <property type="term" value="F:pyridoxal phosphate binding"/>
    <property type="evidence" value="ECO:0007669"/>
    <property type="project" value="InterPro"/>
</dbReference>
<dbReference type="InterPro" id="IPR015424">
    <property type="entry name" value="PyrdxlP-dep_Trfase"/>
</dbReference>
<evidence type="ECO:0000256" key="5">
    <source>
        <dbReference type="RuleBase" id="RU365036"/>
    </source>
</evidence>
<comment type="catalytic activity">
    <reaction evidence="5">
        <text>a 2-oxocarboxylate + L-ornithine = L-glutamate 5-semialdehyde + an L-alpha-amino acid</text>
        <dbReference type="Rhea" id="RHEA:13877"/>
        <dbReference type="ChEBI" id="CHEBI:35179"/>
        <dbReference type="ChEBI" id="CHEBI:46911"/>
        <dbReference type="ChEBI" id="CHEBI:58066"/>
        <dbReference type="ChEBI" id="CHEBI:59869"/>
        <dbReference type="EC" id="2.6.1.13"/>
    </reaction>
</comment>
<gene>
    <name evidence="6" type="ORF">G7Z17_g6199</name>
</gene>
<dbReference type="SUPFAM" id="SSF53383">
    <property type="entry name" value="PLP-dependent transferases"/>
    <property type="match status" value="1"/>
</dbReference>
<dbReference type="Gene3D" id="3.90.1150.10">
    <property type="entry name" value="Aspartate Aminotransferase, domain 1"/>
    <property type="match status" value="1"/>
</dbReference>
<dbReference type="Gene3D" id="3.40.640.10">
    <property type="entry name" value="Type I PLP-dependent aspartate aminotransferase-like (Major domain)"/>
    <property type="match status" value="2"/>
</dbReference>
<dbReference type="AlphaFoldDB" id="A0A9P5H7Q8"/>
<dbReference type="InterPro" id="IPR050103">
    <property type="entry name" value="Class-III_PLP-dep_AT"/>
</dbReference>
<dbReference type="GO" id="GO:0042802">
    <property type="term" value="F:identical protein binding"/>
    <property type="evidence" value="ECO:0007669"/>
    <property type="project" value="TreeGrafter"/>
</dbReference>
<dbReference type="Proteomes" id="UP000722485">
    <property type="component" value="Unassembled WGS sequence"/>
</dbReference>
<evidence type="ECO:0000256" key="3">
    <source>
        <dbReference type="ARBA" id="ARBA00022898"/>
    </source>
</evidence>
<dbReference type="GO" id="GO:0004587">
    <property type="term" value="F:ornithine aminotransferase activity"/>
    <property type="evidence" value="ECO:0007669"/>
    <property type="project" value="UniProtKB-EC"/>
</dbReference>
<dbReference type="InterPro" id="IPR005814">
    <property type="entry name" value="Aminotrans_3"/>
</dbReference>
<evidence type="ECO:0000256" key="4">
    <source>
        <dbReference type="RuleBase" id="RU003560"/>
    </source>
</evidence>
<sequence length="339" mass="37441">MEPLRLSEKTKEVDQQYHKYTAGGICPLPAVLDRAEGSKMWHSTWAPFAEELCKRFGYDKVAAMTSGSEAADTACKLARRWGIQVKGIPASECLILGVSDNYHGVTGGVWNLMDPHEKRSSKTFEEEISYARQVYDLCKKYNILFIADEVRMGAGKTGKFFSYEHLGPDVVPDIVTMGKSITGGVYPASYVLANDNIAGQVGILEIVSTFAFTPLGIAASKAALKVIDEEHLLEKAQAIEKHFMEETANWSSLPYVEYATARGGDFNIILKPQSPGRKICALAMHRGVLTLSTPDRIRMSVALTMSKSELATGLDILKSSLKEVDNYTEVEGEEWNGRW</sequence>
<dbReference type="EMBL" id="JAANBB010000115">
    <property type="protein sequence ID" value="KAF7549722.1"/>
    <property type="molecule type" value="Genomic_DNA"/>
</dbReference>
<keyword evidence="7" id="KW-1185">Reference proteome</keyword>
<dbReference type="OrthoDB" id="10261433at2759"/>
<dbReference type="GO" id="GO:0019544">
    <property type="term" value="P:L-arginine catabolic process to L-glutamate"/>
    <property type="evidence" value="ECO:0007669"/>
    <property type="project" value="TreeGrafter"/>
</dbReference>
<dbReference type="GO" id="GO:0010121">
    <property type="term" value="P:L-arginine catabolic process to proline via ornithine"/>
    <property type="evidence" value="ECO:0007669"/>
    <property type="project" value="TreeGrafter"/>
</dbReference>
<comment type="cofactor">
    <cofactor evidence="1 5">
        <name>pyridoxal 5'-phosphate</name>
        <dbReference type="ChEBI" id="CHEBI:597326"/>
    </cofactor>
</comment>
<comment type="similarity">
    <text evidence="2 4">Belongs to the class-III pyridoxal-phosphate-dependent aminotransferase family.</text>
</comment>
<keyword evidence="5" id="KW-0808">Transferase</keyword>
<evidence type="ECO:0000313" key="6">
    <source>
        <dbReference type="EMBL" id="KAF7549722.1"/>
    </source>
</evidence>
<proteinExistence type="inferred from homology"/>
<name>A0A9P5H7Q8_9HYPO</name>
<evidence type="ECO:0000313" key="7">
    <source>
        <dbReference type="Proteomes" id="UP000722485"/>
    </source>
</evidence>
<dbReference type="InterPro" id="IPR015421">
    <property type="entry name" value="PyrdxlP-dep_Trfase_major"/>
</dbReference>
<dbReference type="GO" id="GO:0005737">
    <property type="term" value="C:cytoplasm"/>
    <property type="evidence" value="ECO:0007669"/>
    <property type="project" value="TreeGrafter"/>
</dbReference>
<dbReference type="PIRSF" id="PIRSF000521">
    <property type="entry name" value="Transaminase_4ab_Lys_Orn"/>
    <property type="match status" value="1"/>
</dbReference>
<dbReference type="EC" id="2.6.1.13" evidence="5"/>
<dbReference type="Pfam" id="PF00202">
    <property type="entry name" value="Aminotran_3"/>
    <property type="match status" value="2"/>
</dbReference>
<evidence type="ECO:0000256" key="1">
    <source>
        <dbReference type="ARBA" id="ARBA00001933"/>
    </source>
</evidence>
<organism evidence="6 7">
    <name type="scientific">Cylindrodendrum hubeiense</name>
    <dbReference type="NCBI Taxonomy" id="595255"/>
    <lineage>
        <taxon>Eukaryota</taxon>
        <taxon>Fungi</taxon>
        <taxon>Dikarya</taxon>
        <taxon>Ascomycota</taxon>
        <taxon>Pezizomycotina</taxon>
        <taxon>Sordariomycetes</taxon>
        <taxon>Hypocreomycetidae</taxon>
        <taxon>Hypocreales</taxon>
        <taxon>Nectriaceae</taxon>
        <taxon>Cylindrodendrum</taxon>
    </lineage>
</organism>
<dbReference type="PANTHER" id="PTHR11986">
    <property type="entry name" value="AMINOTRANSFERASE CLASS III"/>
    <property type="match status" value="1"/>
</dbReference>
<dbReference type="InterPro" id="IPR015422">
    <property type="entry name" value="PyrdxlP-dep_Trfase_small"/>
</dbReference>
<comment type="caution">
    <text evidence="6">The sequence shown here is derived from an EMBL/GenBank/DDBJ whole genome shotgun (WGS) entry which is preliminary data.</text>
</comment>
<comment type="pathway">
    <text evidence="5">Amino-acid biosynthesis; L-proline biosynthesis; L-glutamate 5-semialdehyde from L-ornithine: step 1/1.</text>
</comment>
<accession>A0A9P5H7Q8</accession>
<evidence type="ECO:0000256" key="2">
    <source>
        <dbReference type="ARBA" id="ARBA00008954"/>
    </source>
</evidence>
<keyword evidence="3 4" id="KW-0663">Pyridoxal phosphate</keyword>
<keyword evidence="5" id="KW-0032">Aminotransferase</keyword>
<reference evidence="6" key="1">
    <citation type="submission" date="2020-03" db="EMBL/GenBank/DDBJ databases">
        <title>Draft Genome Sequence of Cylindrodendrum hubeiense.</title>
        <authorList>
            <person name="Buettner E."/>
            <person name="Kellner H."/>
        </authorList>
    </citation>
    <scope>NUCLEOTIDE SEQUENCE</scope>
    <source>
        <strain evidence="6">IHI 201604</strain>
    </source>
</reference>
<dbReference type="PANTHER" id="PTHR11986:SF18">
    <property type="entry name" value="ORNITHINE AMINOTRANSFERASE, MITOCHONDRIAL"/>
    <property type="match status" value="1"/>
</dbReference>
<protein>
    <recommendedName>
        <fullName evidence="5">Ornithine aminotransferase</fullName>
        <ecNumber evidence="5">2.6.1.13</ecNumber>
    </recommendedName>
</protein>